<organism evidence="15">
    <name type="scientific">Tetraselmis chuii</name>
    <dbReference type="NCBI Taxonomy" id="63592"/>
    <lineage>
        <taxon>Eukaryota</taxon>
        <taxon>Viridiplantae</taxon>
        <taxon>Chlorophyta</taxon>
        <taxon>core chlorophytes</taxon>
        <taxon>Chlorodendrophyceae</taxon>
        <taxon>Chlorodendrales</taxon>
        <taxon>Chlorodendraceae</taxon>
        <taxon>Tetraselmis</taxon>
    </lineage>
</organism>
<feature type="repeat" description="Solcar" evidence="12">
    <location>
        <begin position="126"/>
        <end position="211"/>
    </location>
</feature>
<evidence type="ECO:0000256" key="5">
    <source>
        <dbReference type="ARBA" id="ARBA00022723"/>
    </source>
</evidence>
<dbReference type="InterPro" id="IPR023395">
    <property type="entry name" value="MCP_dom_sf"/>
</dbReference>
<feature type="repeat" description="Solcar" evidence="12">
    <location>
        <begin position="33"/>
        <end position="118"/>
    </location>
</feature>
<sequence>MGLSTPAGPAPEAESGGAGVSVATGDPSYVEVGRLSKLFLAGGVAGVLSRTATAPIDRVKMLLQVHEGSQSLSIREVVRRIYSEGSMRAFFRGNGTNVVKIGPETALKLSLNDSIRSQLVRDPENIQLHERMLSGALAGASAQLSIYPLEIIRTRLTLCSNGTYRGMGDAAIKIYRQEGAMAFYRGLIPSLVGILPYAGVDITTFEILKDILLEHYQGQPPPTVSILAVGTLSSSFAQFVSYPLALVRTRMQMQGVGGKSNKYAGMIDVMVKAVEREGLRGLYKGLLPNMLKLAPAAGISWAVFEEMKSFLVVDPVYQR</sequence>
<keyword evidence="3 13" id="KW-0813">Transport</keyword>
<evidence type="ECO:0000256" key="10">
    <source>
        <dbReference type="ARBA" id="ARBA00023128"/>
    </source>
</evidence>
<dbReference type="FunFam" id="1.50.40.10:FF:000016">
    <property type="entry name" value="Solute carrier family 25 member 23"/>
    <property type="match status" value="1"/>
</dbReference>
<keyword evidence="7" id="KW-0999">Mitochondrion inner membrane</keyword>
<evidence type="ECO:0000256" key="2">
    <source>
        <dbReference type="ARBA" id="ARBA00006375"/>
    </source>
</evidence>
<dbReference type="AlphaFoldDB" id="A0A7S1SPR2"/>
<evidence type="ECO:0000256" key="13">
    <source>
        <dbReference type="RuleBase" id="RU000488"/>
    </source>
</evidence>
<keyword evidence="4 12" id="KW-0812">Transmembrane</keyword>
<dbReference type="PROSITE" id="PS50920">
    <property type="entry name" value="SOLCAR"/>
    <property type="match status" value="3"/>
</dbReference>
<dbReference type="EMBL" id="HBGG01014550">
    <property type="protein sequence ID" value="CAD9205161.1"/>
    <property type="molecule type" value="Transcribed_RNA"/>
</dbReference>
<dbReference type="GO" id="GO:0046872">
    <property type="term" value="F:metal ion binding"/>
    <property type="evidence" value="ECO:0007669"/>
    <property type="project" value="UniProtKB-KW"/>
</dbReference>
<evidence type="ECO:0000256" key="12">
    <source>
        <dbReference type="PROSITE-ProRule" id="PRU00282"/>
    </source>
</evidence>
<evidence type="ECO:0000256" key="9">
    <source>
        <dbReference type="ARBA" id="ARBA00022989"/>
    </source>
</evidence>
<keyword evidence="9" id="KW-1133">Transmembrane helix</keyword>
<dbReference type="Pfam" id="PF00153">
    <property type="entry name" value="Mito_carr"/>
    <property type="match status" value="3"/>
</dbReference>
<proteinExistence type="inferred from homology"/>
<keyword evidence="8" id="KW-0106">Calcium</keyword>
<comment type="subcellular location">
    <subcellularLocation>
        <location evidence="1">Mitochondrion inner membrane</location>
        <topology evidence="1">Multi-pass membrane protein</topology>
    </subcellularLocation>
</comment>
<feature type="compositionally biased region" description="Low complexity" evidence="14">
    <location>
        <begin position="1"/>
        <end position="15"/>
    </location>
</feature>
<keyword evidence="6" id="KW-0677">Repeat</keyword>
<evidence type="ECO:0000256" key="7">
    <source>
        <dbReference type="ARBA" id="ARBA00022792"/>
    </source>
</evidence>
<dbReference type="PRINTS" id="PR00926">
    <property type="entry name" value="MITOCARRIER"/>
</dbReference>
<gene>
    <name evidence="15" type="ORF">TCHU04912_LOCUS7397</name>
</gene>
<dbReference type="SUPFAM" id="SSF103506">
    <property type="entry name" value="Mitochondrial carrier"/>
    <property type="match status" value="1"/>
</dbReference>
<name>A0A7S1SPR2_9CHLO</name>
<evidence type="ECO:0000256" key="3">
    <source>
        <dbReference type="ARBA" id="ARBA00022448"/>
    </source>
</evidence>
<dbReference type="GO" id="GO:0055085">
    <property type="term" value="P:transmembrane transport"/>
    <property type="evidence" value="ECO:0007669"/>
    <property type="project" value="InterPro"/>
</dbReference>
<evidence type="ECO:0000313" key="15">
    <source>
        <dbReference type="EMBL" id="CAD9205161.1"/>
    </source>
</evidence>
<evidence type="ECO:0000256" key="1">
    <source>
        <dbReference type="ARBA" id="ARBA00004448"/>
    </source>
</evidence>
<dbReference type="PANTHER" id="PTHR24089">
    <property type="entry name" value="SOLUTE CARRIER FAMILY 25"/>
    <property type="match status" value="1"/>
</dbReference>
<evidence type="ECO:0000256" key="11">
    <source>
        <dbReference type="ARBA" id="ARBA00023136"/>
    </source>
</evidence>
<dbReference type="InterPro" id="IPR002067">
    <property type="entry name" value="MCP"/>
</dbReference>
<evidence type="ECO:0000256" key="14">
    <source>
        <dbReference type="SAM" id="MobiDB-lite"/>
    </source>
</evidence>
<evidence type="ECO:0000256" key="6">
    <source>
        <dbReference type="ARBA" id="ARBA00022737"/>
    </source>
</evidence>
<evidence type="ECO:0000256" key="4">
    <source>
        <dbReference type="ARBA" id="ARBA00022692"/>
    </source>
</evidence>
<comment type="similarity">
    <text evidence="2 13">Belongs to the mitochondrial carrier (TC 2.A.29) family.</text>
</comment>
<dbReference type="InterPro" id="IPR018108">
    <property type="entry name" value="MCP_transmembrane"/>
</dbReference>
<reference evidence="15" key="1">
    <citation type="submission" date="2021-01" db="EMBL/GenBank/DDBJ databases">
        <authorList>
            <person name="Corre E."/>
            <person name="Pelletier E."/>
            <person name="Niang G."/>
            <person name="Scheremetjew M."/>
            <person name="Finn R."/>
            <person name="Kale V."/>
            <person name="Holt S."/>
            <person name="Cochrane G."/>
            <person name="Meng A."/>
            <person name="Brown T."/>
            <person name="Cohen L."/>
        </authorList>
    </citation>
    <scope>NUCLEOTIDE SEQUENCE</scope>
    <source>
        <strain evidence="15">PLY429</strain>
    </source>
</reference>
<keyword evidence="10" id="KW-0496">Mitochondrion</keyword>
<feature type="region of interest" description="Disordered" evidence="14">
    <location>
        <begin position="1"/>
        <end position="20"/>
    </location>
</feature>
<keyword evidence="11 12" id="KW-0472">Membrane</keyword>
<protein>
    <recommendedName>
        <fullName evidence="16">ADP,ATP carrier protein</fullName>
    </recommendedName>
</protein>
<dbReference type="GO" id="GO:0005743">
    <property type="term" value="C:mitochondrial inner membrane"/>
    <property type="evidence" value="ECO:0007669"/>
    <property type="project" value="UniProtKB-SubCell"/>
</dbReference>
<keyword evidence="5" id="KW-0479">Metal-binding</keyword>
<evidence type="ECO:0008006" key="16">
    <source>
        <dbReference type="Google" id="ProtNLM"/>
    </source>
</evidence>
<dbReference type="Gene3D" id="1.50.40.10">
    <property type="entry name" value="Mitochondrial carrier domain"/>
    <property type="match status" value="1"/>
</dbReference>
<accession>A0A7S1SPR2</accession>
<feature type="repeat" description="Solcar" evidence="12">
    <location>
        <begin position="221"/>
        <end position="310"/>
    </location>
</feature>
<evidence type="ECO:0000256" key="8">
    <source>
        <dbReference type="ARBA" id="ARBA00022837"/>
    </source>
</evidence>